<evidence type="ECO:0000313" key="8">
    <source>
        <dbReference type="EMBL" id="MBD8023191.1"/>
    </source>
</evidence>
<name>A0ABR8X1I4_9MICO</name>
<evidence type="ECO:0000256" key="4">
    <source>
        <dbReference type="ARBA" id="ARBA00022827"/>
    </source>
</evidence>
<keyword evidence="9" id="KW-1185">Reference proteome</keyword>
<proteinExistence type="inferred from homology"/>
<protein>
    <submittedName>
        <fullName evidence="8">GMC family oxidoreductase N-terminal domain-containing protein</fullName>
    </submittedName>
</protein>
<dbReference type="SUPFAM" id="SSF54373">
    <property type="entry name" value="FAD-linked reductases, C-terminal domain"/>
    <property type="match status" value="1"/>
</dbReference>
<comment type="caution">
    <text evidence="8">The sequence shown here is derived from an EMBL/GenBank/DDBJ whole genome shotgun (WGS) entry which is preliminary data.</text>
</comment>
<dbReference type="Pfam" id="PF00732">
    <property type="entry name" value="GMC_oxred_N"/>
    <property type="match status" value="1"/>
</dbReference>
<accession>A0ABR8X1I4</accession>
<dbReference type="Pfam" id="PF05199">
    <property type="entry name" value="GMC_oxred_C"/>
    <property type="match status" value="1"/>
</dbReference>
<dbReference type="PROSITE" id="PS00623">
    <property type="entry name" value="GMC_OXRED_1"/>
    <property type="match status" value="1"/>
</dbReference>
<dbReference type="InterPro" id="IPR012132">
    <property type="entry name" value="GMC_OxRdtase"/>
</dbReference>
<evidence type="ECO:0000259" key="6">
    <source>
        <dbReference type="PROSITE" id="PS00623"/>
    </source>
</evidence>
<evidence type="ECO:0000256" key="1">
    <source>
        <dbReference type="ARBA" id="ARBA00001974"/>
    </source>
</evidence>
<sequence length="553" mass="58966">MSADYIVVGAGSAGAALAARLSEDPSVSVLLLEAGGPDRALELHVPAAFSKLFRGPYDWNYDTVPQERLEGRTVYWPRGKTLGGSSSLNAMMWVRGFAADYDEWAEEAGPAWSWKSLVPYFRRVERTQDAVDQTHGTAGAQSIEHQRDPRPHTAAFLDAVREVGHPVTPANLPEGQGFSQTMVSQRRGGRASTADAYLRPARRRRNLRVVTNALVRRVTFARRNDADHAHVGDTGVETPTPTGALVATGVYVDIDGITRHARARREVVLAGGTINTPQLLMLSGIGPAEHLDEHGIPVLVDAPGVGSNLQDHLVAGLAPEARGGTLHGAERLAELGRYLSSRRGMLTSNVAEACGFVRTNVADRAGVPDALPDIEIIFAPVPYVGEGLVPTPGEGLTVGAILLRPRSRGTIRLASADPTAKPLIDPGYLTDADGIDEATMLAGLAECERLIDTDALRAVTTGGWIQPEGGESMTQAERADLSLRRYSHTLYHPVGTARMGTDAASVVDPELRVRGVEGLRVADASVMPTVIRGHTNAPAIVIGEVAADLIRGR</sequence>
<dbReference type="PANTHER" id="PTHR11552">
    <property type="entry name" value="GLUCOSE-METHANOL-CHOLINE GMC OXIDOREDUCTASE"/>
    <property type="match status" value="1"/>
</dbReference>
<dbReference type="Proteomes" id="UP000602532">
    <property type="component" value="Unassembled WGS sequence"/>
</dbReference>
<organism evidence="8 9">
    <name type="scientific">Microbacterium gallinarum</name>
    <dbReference type="NCBI Taxonomy" id="2762209"/>
    <lineage>
        <taxon>Bacteria</taxon>
        <taxon>Bacillati</taxon>
        <taxon>Actinomycetota</taxon>
        <taxon>Actinomycetes</taxon>
        <taxon>Micrococcales</taxon>
        <taxon>Microbacteriaceae</taxon>
        <taxon>Microbacterium</taxon>
    </lineage>
</organism>
<dbReference type="Gene3D" id="3.50.50.60">
    <property type="entry name" value="FAD/NAD(P)-binding domain"/>
    <property type="match status" value="1"/>
</dbReference>
<keyword evidence="3 5" id="KW-0285">Flavoprotein</keyword>
<evidence type="ECO:0000256" key="3">
    <source>
        <dbReference type="ARBA" id="ARBA00022630"/>
    </source>
</evidence>
<dbReference type="PIRSF" id="PIRSF000137">
    <property type="entry name" value="Alcohol_oxidase"/>
    <property type="match status" value="1"/>
</dbReference>
<feature type="domain" description="Glucose-methanol-choline oxidoreductase N-terminal" evidence="7">
    <location>
        <begin position="272"/>
        <end position="286"/>
    </location>
</feature>
<dbReference type="SUPFAM" id="SSF51905">
    <property type="entry name" value="FAD/NAD(P)-binding domain"/>
    <property type="match status" value="1"/>
</dbReference>
<dbReference type="EMBL" id="JACSPM010000001">
    <property type="protein sequence ID" value="MBD8023191.1"/>
    <property type="molecule type" value="Genomic_DNA"/>
</dbReference>
<keyword evidence="4 5" id="KW-0274">FAD</keyword>
<dbReference type="Gene3D" id="3.30.560.10">
    <property type="entry name" value="Glucose Oxidase, domain 3"/>
    <property type="match status" value="1"/>
</dbReference>
<dbReference type="InterPro" id="IPR007867">
    <property type="entry name" value="GMC_OxRtase_C"/>
</dbReference>
<comment type="similarity">
    <text evidence="2 5">Belongs to the GMC oxidoreductase family.</text>
</comment>
<comment type="cofactor">
    <cofactor evidence="1">
        <name>FAD</name>
        <dbReference type="ChEBI" id="CHEBI:57692"/>
    </cofactor>
</comment>
<feature type="domain" description="Glucose-methanol-choline oxidoreductase N-terminal" evidence="6">
    <location>
        <begin position="79"/>
        <end position="102"/>
    </location>
</feature>
<dbReference type="InterPro" id="IPR036188">
    <property type="entry name" value="FAD/NAD-bd_sf"/>
</dbReference>
<evidence type="ECO:0000259" key="7">
    <source>
        <dbReference type="PROSITE" id="PS00624"/>
    </source>
</evidence>
<reference evidence="8 9" key="1">
    <citation type="submission" date="2020-08" db="EMBL/GenBank/DDBJ databases">
        <title>A Genomic Blueprint of the Chicken Gut Microbiome.</title>
        <authorList>
            <person name="Gilroy R."/>
            <person name="Ravi A."/>
            <person name="Getino M."/>
            <person name="Pursley I."/>
            <person name="Horton D.L."/>
            <person name="Alikhan N.-F."/>
            <person name="Baker D."/>
            <person name="Gharbi K."/>
            <person name="Hall N."/>
            <person name="Watson M."/>
            <person name="Adriaenssens E.M."/>
            <person name="Foster-Nyarko E."/>
            <person name="Jarju S."/>
            <person name="Secka A."/>
            <person name="Antonio M."/>
            <person name="Oren A."/>
            <person name="Chaudhuri R."/>
            <person name="La Ragione R.M."/>
            <person name="Hildebrand F."/>
            <person name="Pallen M.J."/>
        </authorList>
    </citation>
    <scope>NUCLEOTIDE SEQUENCE [LARGE SCALE GENOMIC DNA]</scope>
    <source>
        <strain evidence="8 9">Sa1CUA4</strain>
    </source>
</reference>
<dbReference type="PROSITE" id="PS00624">
    <property type="entry name" value="GMC_OXRED_2"/>
    <property type="match status" value="1"/>
</dbReference>
<dbReference type="InterPro" id="IPR000172">
    <property type="entry name" value="GMC_OxRdtase_N"/>
</dbReference>
<evidence type="ECO:0000256" key="2">
    <source>
        <dbReference type="ARBA" id="ARBA00010790"/>
    </source>
</evidence>
<evidence type="ECO:0000313" key="9">
    <source>
        <dbReference type="Proteomes" id="UP000602532"/>
    </source>
</evidence>
<dbReference type="PANTHER" id="PTHR11552:SF147">
    <property type="entry name" value="CHOLINE DEHYDROGENASE, MITOCHONDRIAL"/>
    <property type="match status" value="1"/>
</dbReference>
<evidence type="ECO:0000256" key="5">
    <source>
        <dbReference type="RuleBase" id="RU003968"/>
    </source>
</evidence>
<gene>
    <name evidence="8" type="ORF">H9622_06230</name>
</gene>